<reference evidence="1 2" key="1">
    <citation type="submission" date="2017-11" db="EMBL/GenBank/DDBJ databases">
        <title>Effect of PGPRs.</title>
        <authorList>
            <person name="Oliva R."/>
            <person name="Nong J."/>
            <person name="Roman V."/>
        </authorList>
    </citation>
    <scope>NUCLEOTIDE SEQUENCE [LARGE SCALE GENOMIC DNA]</scope>
    <source>
        <strain evidence="1">Inb918</strain>
    </source>
</reference>
<protein>
    <recommendedName>
        <fullName evidence="3">Delta-60 repeat protein</fullName>
    </recommendedName>
</protein>
<evidence type="ECO:0000313" key="1">
    <source>
        <dbReference type="EMBL" id="AZV26606.1"/>
    </source>
</evidence>
<sequence length="399" mass="41919">MTSQSNSILVAGPGELDPLFAAQGVLDIPSGEGSIRAIVADGQGAYLVAVWVSSQCWLYRIFSDGGLDTQYGQNGVSKWSFVPGVDSLPTELIMQPDGKVILLGKVGDDPFKRQTAITRFNVGGSPDLVFGTRVLPDIDMSLPAGCLQADGKILVLVNRLNSSTTEHELVLYRFMSTGDPDGAFGGQGFVNILFNDERSDGKSVAVTDDAKILVGGTVTRDTKTTKAVGRFHSTGALDSSFGRAGYWESASGLAMGKMIVDGDTIICVGNAQVNGSSVAAVSRVTAEGVTDPAFNNGTAATIDIRADFPGLYVICRSVVVQSDKGIVFAGEAGVSIKAYVGRLSASGAIDSGFGDQGLFQRVEESLVYDVCIQSDRQRLLVASDLGNTSRLPQVLGIRL</sequence>
<evidence type="ECO:0008006" key="3">
    <source>
        <dbReference type="Google" id="ProtNLM"/>
    </source>
</evidence>
<dbReference type="NCBIfam" id="TIGR02608">
    <property type="entry name" value="delta_60_rpt"/>
    <property type="match status" value="5"/>
</dbReference>
<dbReference type="Gene3D" id="2.80.10.50">
    <property type="match status" value="2"/>
</dbReference>
<dbReference type="Pfam" id="PF17164">
    <property type="entry name" value="DUF5122"/>
    <property type="match status" value="1"/>
</dbReference>
<dbReference type="EMBL" id="CP024646">
    <property type="protein sequence ID" value="AZV26606.1"/>
    <property type="molecule type" value="Genomic_DNA"/>
</dbReference>
<organism evidence="1 2">
    <name type="scientific">Pseudomonas syringae</name>
    <dbReference type="NCBI Taxonomy" id="317"/>
    <lineage>
        <taxon>Bacteria</taxon>
        <taxon>Pseudomonadati</taxon>
        <taxon>Pseudomonadota</taxon>
        <taxon>Gammaproteobacteria</taxon>
        <taxon>Pseudomonadales</taxon>
        <taxon>Pseudomonadaceae</taxon>
        <taxon>Pseudomonas</taxon>
    </lineage>
</organism>
<dbReference type="InterPro" id="IPR013431">
    <property type="entry name" value="Delta_60_rpt"/>
</dbReference>
<proteinExistence type="predicted"/>
<name>A0A3T0JT40_PSESX</name>
<gene>
    <name evidence="1" type="ORF">CT157_11465</name>
</gene>
<accession>A0A3T0JT40</accession>
<dbReference type="Proteomes" id="UP000282760">
    <property type="component" value="Chromosome"/>
</dbReference>
<dbReference type="AlphaFoldDB" id="A0A3T0JT40"/>
<evidence type="ECO:0000313" key="2">
    <source>
        <dbReference type="Proteomes" id="UP000282760"/>
    </source>
</evidence>